<organism evidence="1 2">
    <name type="scientific">Holothuria leucospilota</name>
    <name type="common">Black long sea cucumber</name>
    <name type="synonym">Mertensiothuria leucospilota</name>
    <dbReference type="NCBI Taxonomy" id="206669"/>
    <lineage>
        <taxon>Eukaryota</taxon>
        <taxon>Metazoa</taxon>
        <taxon>Echinodermata</taxon>
        <taxon>Eleutherozoa</taxon>
        <taxon>Echinozoa</taxon>
        <taxon>Holothuroidea</taxon>
        <taxon>Aspidochirotacea</taxon>
        <taxon>Aspidochirotida</taxon>
        <taxon>Holothuriidae</taxon>
        <taxon>Holothuria</taxon>
    </lineage>
</organism>
<name>A0A9Q1B9R5_HOLLE</name>
<accession>A0A9Q1B9R5</accession>
<proteinExistence type="predicted"/>
<comment type="caution">
    <text evidence="1">The sequence shown here is derived from an EMBL/GenBank/DDBJ whole genome shotgun (WGS) entry which is preliminary data.</text>
</comment>
<dbReference type="Proteomes" id="UP001152320">
    <property type="component" value="Unassembled WGS sequence"/>
</dbReference>
<reference evidence="1" key="1">
    <citation type="submission" date="2021-10" db="EMBL/GenBank/DDBJ databases">
        <title>Tropical sea cucumber genome reveals ecological adaptation and Cuvierian tubules defense mechanism.</title>
        <authorList>
            <person name="Chen T."/>
        </authorList>
    </citation>
    <scope>NUCLEOTIDE SEQUENCE</scope>
    <source>
        <strain evidence="1">Nanhai2018</strain>
        <tissue evidence="1">Muscle</tissue>
    </source>
</reference>
<evidence type="ECO:0000313" key="1">
    <source>
        <dbReference type="EMBL" id="KAJ8018575.1"/>
    </source>
</evidence>
<gene>
    <name evidence="1" type="ORF">HOLleu_43359</name>
</gene>
<dbReference type="AlphaFoldDB" id="A0A9Q1B9R5"/>
<evidence type="ECO:0000313" key="2">
    <source>
        <dbReference type="Proteomes" id="UP001152320"/>
    </source>
</evidence>
<dbReference type="EMBL" id="JAIZAY010000282">
    <property type="protein sequence ID" value="KAJ8018575.1"/>
    <property type="molecule type" value="Genomic_DNA"/>
</dbReference>
<keyword evidence="2" id="KW-1185">Reference proteome</keyword>
<protein>
    <submittedName>
        <fullName evidence="1">Uncharacterized protein</fullName>
    </submittedName>
</protein>
<sequence length="98" mass="11008">MAAPKGNQDNYDSSMTLSLAAKLELSWWESNLPSSFKLYLTDGPHVFIQTNSCLDGWCAVTFTPYRKVSGKWDVNDKSMRINVLEMRAILMGLTALCL</sequence>